<dbReference type="GO" id="GO:0008233">
    <property type="term" value="F:peptidase activity"/>
    <property type="evidence" value="ECO:0007669"/>
    <property type="project" value="UniProtKB-KW"/>
</dbReference>
<dbReference type="Pfam" id="PF14541">
    <property type="entry name" value="TAXi_C"/>
    <property type="match status" value="2"/>
</dbReference>
<dbReference type="PANTHER" id="PTHR47967">
    <property type="entry name" value="OS07G0603500 PROTEIN-RELATED"/>
    <property type="match status" value="1"/>
</dbReference>
<keyword evidence="1 4" id="KW-0645">Protease</keyword>
<keyword evidence="5" id="KW-1185">Reference proteome</keyword>
<proteinExistence type="predicted"/>
<sequence>MCDRPCPLFDYEYGDGIVAGTLARDTLVVLSNDSNNNPNISFGCVQTSYREPIGIVGFGKGDQAISSKEYMQITPMQHNPLNPNFYYISLENITVENTTTIHAPETLRRFNSSSLTGGMIIDSGTRSTHLPDPFYSDLRKAIDSVVKYPREPVAKATTGFDLCYRIPVAPPTNGTRPVCLLFERMDDDPEASGVFGSSQQEGVEVVYDLENKRIGFHVTDCVSYGK</sequence>
<feature type="domain" description="Xylanase inhibitor C-terminal" evidence="3">
    <location>
        <begin position="178"/>
        <end position="217"/>
    </location>
</feature>
<evidence type="ECO:0000313" key="5">
    <source>
        <dbReference type="Proteomes" id="UP000325081"/>
    </source>
</evidence>
<gene>
    <name evidence="4" type="ORF">STAS_17686</name>
</gene>
<dbReference type="GO" id="GO:0005576">
    <property type="term" value="C:extracellular region"/>
    <property type="evidence" value="ECO:0007669"/>
    <property type="project" value="TreeGrafter"/>
</dbReference>
<comment type="caution">
    <text evidence="4">The sequence shown here is derived from an EMBL/GenBank/DDBJ whole genome shotgun (WGS) entry which is preliminary data.</text>
</comment>
<dbReference type="InterPro" id="IPR032799">
    <property type="entry name" value="TAXi_C"/>
</dbReference>
<name>A0A5A7Q7P4_STRAF</name>
<dbReference type="AlphaFoldDB" id="A0A5A7Q7P4"/>
<evidence type="ECO:0000256" key="1">
    <source>
        <dbReference type="ARBA" id="ARBA00022670"/>
    </source>
</evidence>
<dbReference type="GO" id="GO:0006508">
    <property type="term" value="P:proteolysis"/>
    <property type="evidence" value="ECO:0007669"/>
    <property type="project" value="UniProtKB-KW"/>
</dbReference>
<reference evidence="5" key="1">
    <citation type="journal article" date="2019" name="Curr. Biol.">
        <title>Genome Sequence of Striga asiatica Provides Insight into the Evolution of Plant Parasitism.</title>
        <authorList>
            <person name="Yoshida S."/>
            <person name="Kim S."/>
            <person name="Wafula E.K."/>
            <person name="Tanskanen J."/>
            <person name="Kim Y.M."/>
            <person name="Honaas L."/>
            <person name="Yang Z."/>
            <person name="Spallek T."/>
            <person name="Conn C.E."/>
            <person name="Ichihashi Y."/>
            <person name="Cheong K."/>
            <person name="Cui S."/>
            <person name="Der J.P."/>
            <person name="Gundlach H."/>
            <person name="Jiao Y."/>
            <person name="Hori C."/>
            <person name="Ishida J.K."/>
            <person name="Kasahara H."/>
            <person name="Kiba T."/>
            <person name="Kim M.S."/>
            <person name="Koo N."/>
            <person name="Laohavisit A."/>
            <person name="Lee Y.H."/>
            <person name="Lumba S."/>
            <person name="McCourt P."/>
            <person name="Mortimer J.C."/>
            <person name="Mutuku J.M."/>
            <person name="Nomura T."/>
            <person name="Sasaki-Sekimoto Y."/>
            <person name="Seto Y."/>
            <person name="Wang Y."/>
            <person name="Wakatake T."/>
            <person name="Sakakibara H."/>
            <person name="Demura T."/>
            <person name="Yamaguchi S."/>
            <person name="Yoneyama K."/>
            <person name="Manabe R.I."/>
            <person name="Nelson D.C."/>
            <person name="Schulman A.H."/>
            <person name="Timko M.P."/>
            <person name="dePamphilis C.W."/>
            <person name="Choi D."/>
            <person name="Shirasu K."/>
        </authorList>
    </citation>
    <scope>NUCLEOTIDE SEQUENCE [LARGE SCALE GENOMIC DNA]</scope>
    <source>
        <strain evidence="5">cv. UVA1</strain>
    </source>
</reference>
<dbReference type="SUPFAM" id="SSF50630">
    <property type="entry name" value="Acid proteases"/>
    <property type="match status" value="1"/>
</dbReference>
<dbReference type="PANTHER" id="PTHR47967:SF47">
    <property type="entry name" value="CHLOROPLAST NUCLEOID DNA-BINDING PROTEIN-LIKE"/>
    <property type="match status" value="1"/>
</dbReference>
<protein>
    <submittedName>
        <fullName evidence="4">Eukaryotic aspartyl protease family protein</fullName>
    </submittedName>
</protein>
<dbReference type="OrthoDB" id="2747330at2759"/>
<dbReference type="Proteomes" id="UP000325081">
    <property type="component" value="Unassembled WGS sequence"/>
</dbReference>
<evidence type="ECO:0000313" key="4">
    <source>
        <dbReference type="EMBL" id="GER40992.1"/>
    </source>
</evidence>
<organism evidence="4 5">
    <name type="scientific">Striga asiatica</name>
    <name type="common">Asiatic witchweed</name>
    <name type="synonym">Buchnera asiatica</name>
    <dbReference type="NCBI Taxonomy" id="4170"/>
    <lineage>
        <taxon>Eukaryota</taxon>
        <taxon>Viridiplantae</taxon>
        <taxon>Streptophyta</taxon>
        <taxon>Embryophyta</taxon>
        <taxon>Tracheophyta</taxon>
        <taxon>Spermatophyta</taxon>
        <taxon>Magnoliopsida</taxon>
        <taxon>eudicotyledons</taxon>
        <taxon>Gunneridae</taxon>
        <taxon>Pentapetalae</taxon>
        <taxon>asterids</taxon>
        <taxon>lamiids</taxon>
        <taxon>Lamiales</taxon>
        <taxon>Orobanchaceae</taxon>
        <taxon>Buchnereae</taxon>
        <taxon>Striga</taxon>
    </lineage>
</organism>
<keyword evidence="2" id="KW-0378">Hydrolase</keyword>
<evidence type="ECO:0000256" key="2">
    <source>
        <dbReference type="ARBA" id="ARBA00022801"/>
    </source>
</evidence>
<evidence type="ECO:0000259" key="3">
    <source>
        <dbReference type="Pfam" id="PF14541"/>
    </source>
</evidence>
<dbReference type="InterPro" id="IPR051708">
    <property type="entry name" value="Plant_Aspart_Prot_A1"/>
</dbReference>
<accession>A0A5A7Q7P4</accession>
<feature type="domain" description="Xylanase inhibitor C-terminal" evidence="3">
    <location>
        <begin position="86"/>
        <end position="168"/>
    </location>
</feature>
<dbReference type="EMBL" id="BKCP01006049">
    <property type="protein sequence ID" value="GER40992.1"/>
    <property type="molecule type" value="Genomic_DNA"/>
</dbReference>
<dbReference type="InterPro" id="IPR021109">
    <property type="entry name" value="Peptidase_aspartic_dom_sf"/>
</dbReference>
<dbReference type="Gene3D" id="2.40.70.10">
    <property type="entry name" value="Acid Proteases"/>
    <property type="match status" value="3"/>
</dbReference>